<dbReference type="GO" id="GO:0015421">
    <property type="term" value="F:ABC-type oligopeptide transporter activity"/>
    <property type="evidence" value="ECO:0007669"/>
    <property type="project" value="TreeGrafter"/>
</dbReference>
<evidence type="ECO:0000256" key="1">
    <source>
        <dbReference type="ARBA" id="ARBA00004651"/>
    </source>
</evidence>
<evidence type="ECO:0000256" key="6">
    <source>
        <dbReference type="ARBA" id="ARBA00022840"/>
    </source>
</evidence>
<dbReference type="PROSITE" id="PS50893">
    <property type="entry name" value="ABC_TRANSPORTER_2"/>
    <property type="match status" value="1"/>
</dbReference>
<evidence type="ECO:0000256" key="4">
    <source>
        <dbReference type="ARBA" id="ARBA00022692"/>
    </source>
</evidence>
<proteinExistence type="predicted"/>
<evidence type="ECO:0000313" key="13">
    <source>
        <dbReference type="Proteomes" id="UP000004221"/>
    </source>
</evidence>
<dbReference type="PANTHER" id="PTHR43394">
    <property type="entry name" value="ATP-DEPENDENT PERMEASE MDL1, MITOCHONDRIAL"/>
    <property type="match status" value="1"/>
</dbReference>
<dbReference type="Gene3D" id="1.20.1560.10">
    <property type="entry name" value="ABC transporter type 1, transmembrane domain"/>
    <property type="match status" value="1"/>
</dbReference>
<dbReference type="PROSITE" id="PS00211">
    <property type="entry name" value="ABC_TRANSPORTER_1"/>
    <property type="match status" value="1"/>
</dbReference>
<comment type="caution">
    <text evidence="12">The sequence shown here is derived from an EMBL/GenBank/DDBJ whole genome shotgun (WGS) entry which is preliminary data.</text>
</comment>
<dbReference type="SUPFAM" id="SSF90123">
    <property type="entry name" value="ABC transporter transmembrane region"/>
    <property type="match status" value="1"/>
</dbReference>
<feature type="domain" description="ABC transporter" evidence="10">
    <location>
        <begin position="365"/>
        <end position="600"/>
    </location>
</feature>
<dbReference type="SUPFAM" id="SSF52540">
    <property type="entry name" value="P-loop containing nucleoside triphosphate hydrolases"/>
    <property type="match status" value="1"/>
</dbReference>
<feature type="transmembrane region" description="Helical" evidence="9">
    <location>
        <begin position="85"/>
        <end position="105"/>
    </location>
</feature>
<dbReference type="SMART" id="SM00382">
    <property type="entry name" value="AAA"/>
    <property type="match status" value="1"/>
</dbReference>
<dbReference type="InterPro" id="IPR003439">
    <property type="entry name" value="ABC_transporter-like_ATP-bd"/>
</dbReference>
<keyword evidence="3" id="KW-1003">Cell membrane</keyword>
<dbReference type="Pfam" id="PF00005">
    <property type="entry name" value="ABC_tran"/>
    <property type="match status" value="1"/>
</dbReference>
<dbReference type="GO" id="GO:0016887">
    <property type="term" value="F:ATP hydrolysis activity"/>
    <property type="evidence" value="ECO:0007669"/>
    <property type="project" value="InterPro"/>
</dbReference>
<dbReference type="InterPro" id="IPR011527">
    <property type="entry name" value="ABC1_TM_dom"/>
</dbReference>
<keyword evidence="13" id="KW-1185">Reference proteome</keyword>
<dbReference type="PANTHER" id="PTHR43394:SF1">
    <property type="entry name" value="ATP-BINDING CASSETTE SUB-FAMILY B MEMBER 10, MITOCHONDRIAL"/>
    <property type="match status" value="1"/>
</dbReference>
<dbReference type="InterPro" id="IPR039421">
    <property type="entry name" value="Type_1_exporter"/>
</dbReference>
<organism evidence="12 13">
    <name type="scientific">Nitrolancea hollandica Lb</name>
    <dbReference type="NCBI Taxonomy" id="1129897"/>
    <lineage>
        <taxon>Bacteria</taxon>
        <taxon>Pseudomonadati</taxon>
        <taxon>Thermomicrobiota</taxon>
        <taxon>Thermomicrobia</taxon>
        <taxon>Sphaerobacterales</taxon>
        <taxon>Sphaerobacterineae</taxon>
        <taxon>Sphaerobacteraceae</taxon>
        <taxon>Nitrolancea</taxon>
    </lineage>
</organism>
<accession>I4EH48</accession>
<feature type="transmembrane region" description="Helical" evidence="9">
    <location>
        <begin position="190"/>
        <end position="210"/>
    </location>
</feature>
<dbReference type="FunFam" id="3.40.50.300:FF:000221">
    <property type="entry name" value="Multidrug ABC transporter ATP-binding protein"/>
    <property type="match status" value="1"/>
</dbReference>
<keyword evidence="6" id="KW-0067">ATP-binding</keyword>
<dbReference type="CDD" id="cd18564">
    <property type="entry name" value="ABC_6TM_exporter_like"/>
    <property type="match status" value="1"/>
</dbReference>
<reference evidence="12 13" key="1">
    <citation type="journal article" date="2012" name="ISME J.">
        <title>Nitrification expanded: discovery, physiology and genomics of a nitrite-oxidizing bacterium from the phylum Chloroflexi.</title>
        <authorList>
            <person name="Sorokin D.Y."/>
            <person name="Lucker S."/>
            <person name="Vejmelkova D."/>
            <person name="Kostrikina N.A."/>
            <person name="Kleerebezem R."/>
            <person name="Rijpstra W.I."/>
            <person name="Damste J.S."/>
            <person name="Le Paslier D."/>
            <person name="Muyzer G."/>
            <person name="Wagner M."/>
            <person name="van Loosdrecht M.C."/>
            <person name="Daims H."/>
        </authorList>
    </citation>
    <scope>NUCLEOTIDE SEQUENCE [LARGE SCALE GENOMIC DNA]</scope>
    <source>
        <strain evidence="13">none</strain>
    </source>
</reference>
<dbReference type="EMBL" id="CAGS01000225">
    <property type="protein sequence ID" value="CCF84010.1"/>
    <property type="molecule type" value="Genomic_DNA"/>
</dbReference>
<evidence type="ECO:0000256" key="5">
    <source>
        <dbReference type="ARBA" id="ARBA00022741"/>
    </source>
</evidence>
<evidence type="ECO:0000313" key="12">
    <source>
        <dbReference type="EMBL" id="CCF84010.1"/>
    </source>
</evidence>
<sequence length="623" mass="69272">MNRLRATVQQWLMGADDGETLIEASPTVPIREIFRRFWPYTRPYRRWFALLLLFVALSPAIDTASIWLFKVLVDGVLVPRDFEPFFWIAGAYLGLTLLGGIVSFGDEYLTAWVAERFLLSLRTTFFRHLHGLSLDFFEQRRLGDILARLSGDIASIEGLVLTGVAYALSNALKLLFFAGALFYLQWKLALVAFTVAPLFGLVAHHFSRMIKRITREQRRRIGAISAVAEESLSNSALVQAYNRRDYEVDRFHRQNLGNFVAQMAGTRLKALFSPVIDTIQAVGMLIVIGVGIWEVSHGRLSLGSLLVFLAYLSQLYGPIRGLSSLVNVAYSASASAERIIEFLELRPSVSDPDYPAALDRVRGSIIFSGVSFRYPTGAGPALDDVSLHVGPGETLALVGPSGAGKSTLVKLLLRFYDPATGWIMLDGNDLRDLRVTELRKNIAVLLQETLVFDGTIRENIAYGRPDASGEEIIRAAKAADAHDFIIRLPDGYDTSVGQKGRRLSGGQRQRLAIARAMIRDAPVLILDEPITGIDAASSERILEPLRRLMRGRTTIVISHNLLTVRDATCIVMLEEGRVTEQGTHEELLRRNGSYARLYRMHFPEIVPPIPNGVNRPDRQAISA</sequence>
<protein>
    <submittedName>
        <fullName evidence="12">ABC transporter related</fullName>
    </submittedName>
</protein>
<dbReference type="Proteomes" id="UP000004221">
    <property type="component" value="Unassembled WGS sequence"/>
</dbReference>
<evidence type="ECO:0000256" key="3">
    <source>
        <dbReference type="ARBA" id="ARBA00022475"/>
    </source>
</evidence>
<feature type="transmembrane region" description="Helical" evidence="9">
    <location>
        <begin position="47"/>
        <end position="73"/>
    </location>
</feature>
<dbReference type="Gene3D" id="3.40.50.300">
    <property type="entry name" value="P-loop containing nucleotide triphosphate hydrolases"/>
    <property type="match status" value="1"/>
</dbReference>
<gene>
    <name evidence="12" type="ORF">NITHO_3000004</name>
</gene>
<keyword evidence="2" id="KW-0813">Transport</keyword>
<keyword evidence="7 9" id="KW-1133">Transmembrane helix</keyword>
<dbReference type="GO" id="GO:0005524">
    <property type="term" value="F:ATP binding"/>
    <property type="evidence" value="ECO:0007669"/>
    <property type="project" value="UniProtKB-KW"/>
</dbReference>
<dbReference type="RefSeq" id="WP_008477835.1">
    <property type="nucleotide sequence ID" value="NZ_CAGS01000225.1"/>
</dbReference>
<dbReference type="InterPro" id="IPR027417">
    <property type="entry name" value="P-loop_NTPase"/>
</dbReference>
<keyword evidence="5" id="KW-0547">Nucleotide-binding</keyword>
<feature type="domain" description="ABC transmembrane type-1" evidence="11">
    <location>
        <begin position="49"/>
        <end position="331"/>
    </location>
</feature>
<dbReference type="InterPro" id="IPR017871">
    <property type="entry name" value="ABC_transporter-like_CS"/>
</dbReference>
<comment type="subcellular location">
    <subcellularLocation>
        <location evidence="1">Cell membrane</location>
        <topology evidence="1">Multi-pass membrane protein</topology>
    </subcellularLocation>
</comment>
<evidence type="ECO:0000256" key="2">
    <source>
        <dbReference type="ARBA" id="ARBA00022448"/>
    </source>
</evidence>
<keyword evidence="8 9" id="KW-0472">Membrane</keyword>
<dbReference type="PROSITE" id="PS50929">
    <property type="entry name" value="ABC_TM1F"/>
    <property type="match status" value="1"/>
</dbReference>
<evidence type="ECO:0000256" key="8">
    <source>
        <dbReference type="ARBA" id="ARBA00023136"/>
    </source>
</evidence>
<dbReference type="InterPro" id="IPR036640">
    <property type="entry name" value="ABC1_TM_sf"/>
</dbReference>
<name>I4EH48_9BACT</name>
<dbReference type="OrthoDB" id="9808328at2"/>
<evidence type="ECO:0000256" key="7">
    <source>
        <dbReference type="ARBA" id="ARBA00022989"/>
    </source>
</evidence>
<evidence type="ECO:0000259" key="11">
    <source>
        <dbReference type="PROSITE" id="PS50929"/>
    </source>
</evidence>
<dbReference type="GO" id="GO:0005886">
    <property type="term" value="C:plasma membrane"/>
    <property type="evidence" value="ECO:0007669"/>
    <property type="project" value="UniProtKB-SubCell"/>
</dbReference>
<dbReference type="Pfam" id="PF00664">
    <property type="entry name" value="ABC_membrane"/>
    <property type="match status" value="1"/>
</dbReference>
<evidence type="ECO:0000256" key="9">
    <source>
        <dbReference type="SAM" id="Phobius"/>
    </source>
</evidence>
<dbReference type="AlphaFoldDB" id="I4EH48"/>
<feature type="transmembrane region" description="Helical" evidence="9">
    <location>
        <begin position="271"/>
        <end position="293"/>
    </location>
</feature>
<evidence type="ECO:0000259" key="10">
    <source>
        <dbReference type="PROSITE" id="PS50893"/>
    </source>
</evidence>
<dbReference type="InterPro" id="IPR003593">
    <property type="entry name" value="AAA+_ATPase"/>
</dbReference>
<keyword evidence="4 9" id="KW-0812">Transmembrane</keyword>